<dbReference type="eggNOG" id="ENOG502Z8H2">
    <property type="taxonomic scope" value="Bacteria"/>
</dbReference>
<evidence type="ECO:0008006" key="2">
    <source>
        <dbReference type="Google" id="ProtNLM"/>
    </source>
</evidence>
<reference evidence="1" key="1">
    <citation type="submission" date="2009-01" db="EMBL/GenBank/DDBJ databases">
        <title>Complete sequence of chromosome Cyanothece sp. PCC 7425.</title>
        <authorList>
            <consortium name="US DOE Joint Genome Institute"/>
            <person name="Lucas S."/>
            <person name="Copeland A."/>
            <person name="Lapidus A."/>
            <person name="Glavina del Rio T."/>
            <person name="Dalin E."/>
            <person name="Tice H."/>
            <person name="Bruce D."/>
            <person name="Goodwin L."/>
            <person name="Pitluck S."/>
            <person name="Sims D."/>
            <person name="Meineke L."/>
            <person name="Brettin T."/>
            <person name="Detter J.C."/>
            <person name="Han C."/>
            <person name="Larimer F."/>
            <person name="Land M."/>
            <person name="Hauser L."/>
            <person name="Kyrpides N."/>
            <person name="Ovchinnikova G."/>
            <person name="Liberton M."/>
            <person name="Stoeckel J."/>
            <person name="Banerjee A."/>
            <person name="Singh A."/>
            <person name="Page L."/>
            <person name="Sato H."/>
            <person name="Zhao L."/>
            <person name="Sherman L."/>
            <person name="Pakrasi H."/>
            <person name="Richardson P."/>
        </authorList>
    </citation>
    <scope>NUCLEOTIDE SEQUENCE</scope>
    <source>
        <strain evidence="1">PCC 7425</strain>
    </source>
</reference>
<dbReference type="InterPro" id="IPR021809">
    <property type="entry name" value="DUF3386"/>
</dbReference>
<dbReference type="EMBL" id="CP001344">
    <property type="protein sequence ID" value="ACL44605.1"/>
    <property type="molecule type" value="Genomic_DNA"/>
</dbReference>
<dbReference type="AlphaFoldDB" id="B8HVF3"/>
<accession>B8HVF3</accession>
<proteinExistence type="predicted"/>
<name>B8HVF3_CYAP4</name>
<sequence length="215" mass="24880">MTEVLTEQRSARDLFRAAYENRYTWDQQFPGYTADVELKQGEETYQAQIRVEPDFKVEVSGLDNEEVKESIYTQLRDVITHRKRNAFEVSHGNNTFSLGETDSTGAVEILVQGDAMGSNYRVRNNQISLVSRVMGRMAFVIHHRASLDTGEGYVSTNYTAVFRNPQTNDVIRQMEFEDSYEKFGNYYLMTRQVIHVNEQGKKITTEFNFSNLQLL</sequence>
<dbReference type="HOGENOM" id="CLU_091325_0_0_3"/>
<dbReference type="Pfam" id="PF11866">
    <property type="entry name" value="DUF3386"/>
    <property type="match status" value="1"/>
</dbReference>
<gene>
    <name evidence="1" type="ordered locus">Cyan7425_2244</name>
</gene>
<evidence type="ECO:0000313" key="1">
    <source>
        <dbReference type="EMBL" id="ACL44605.1"/>
    </source>
</evidence>
<protein>
    <recommendedName>
        <fullName evidence="2">DUF3386 domain-containing protein</fullName>
    </recommendedName>
</protein>
<dbReference type="KEGG" id="cyn:Cyan7425_2244"/>
<dbReference type="STRING" id="395961.Cyan7425_2244"/>
<organism evidence="1">
    <name type="scientific">Cyanothece sp. (strain PCC 7425 / ATCC 29141)</name>
    <dbReference type="NCBI Taxonomy" id="395961"/>
    <lineage>
        <taxon>Bacteria</taxon>
        <taxon>Bacillati</taxon>
        <taxon>Cyanobacteriota</taxon>
        <taxon>Cyanophyceae</taxon>
        <taxon>Gomontiellales</taxon>
        <taxon>Cyanothecaceae</taxon>
        <taxon>Cyanothece</taxon>
    </lineage>
</organism>